<accession>A0A413H548</accession>
<name>A0A413H548_9BACE</name>
<dbReference type="Pfam" id="PF18990">
    <property type="entry name" value="DUF5723"/>
    <property type="match status" value="1"/>
</dbReference>
<reference evidence="2 3" key="1">
    <citation type="submission" date="2018-08" db="EMBL/GenBank/DDBJ databases">
        <title>A genome reference for cultivated species of the human gut microbiota.</title>
        <authorList>
            <person name="Zou Y."/>
            <person name="Xue W."/>
            <person name="Luo G."/>
        </authorList>
    </citation>
    <scope>NUCLEOTIDE SEQUENCE [LARGE SCALE GENOMIC DNA]</scope>
    <source>
        <strain evidence="2 3">OF03-9BH</strain>
    </source>
</reference>
<evidence type="ECO:0000259" key="1">
    <source>
        <dbReference type="Pfam" id="PF18990"/>
    </source>
</evidence>
<dbReference type="RefSeq" id="WP_117987468.1">
    <property type="nucleotide sequence ID" value="NZ_CABMFG010000014.1"/>
</dbReference>
<feature type="domain" description="DUF5723" evidence="1">
    <location>
        <begin position="41"/>
        <end position="409"/>
    </location>
</feature>
<dbReference type="OrthoDB" id="1489601at2"/>
<organism evidence="2 3">
    <name type="scientific">Bacteroides stercorirosoris</name>
    <dbReference type="NCBI Taxonomy" id="871324"/>
    <lineage>
        <taxon>Bacteria</taxon>
        <taxon>Pseudomonadati</taxon>
        <taxon>Bacteroidota</taxon>
        <taxon>Bacteroidia</taxon>
        <taxon>Bacteroidales</taxon>
        <taxon>Bacteroidaceae</taxon>
        <taxon>Bacteroides</taxon>
    </lineage>
</organism>
<dbReference type="AlphaFoldDB" id="A0A413H548"/>
<evidence type="ECO:0000313" key="3">
    <source>
        <dbReference type="Proteomes" id="UP000286075"/>
    </source>
</evidence>
<comment type="caution">
    <text evidence="2">The sequence shown here is derived from an EMBL/GenBank/DDBJ whole genome shotgun (WGS) entry which is preliminary data.</text>
</comment>
<proteinExistence type="predicted"/>
<evidence type="ECO:0000313" key="2">
    <source>
        <dbReference type="EMBL" id="RGX78711.1"/>
    </source>
</evidence>
<protein>
    <recommendedName>
        <fullName evidence="1">DUF5723 domain-containing protein</fullName>
    </recommendedName>
</protein>
<sequence length="438" mass="47983">MKKVLFLGIFIFLLVPTALQAQYLRSSYFMEGSSTRMQLNPALQPKRGYVNIPGIGSVTAEVSTNSLGIQDVIDVFDSDGEFYNNDKFYNRLKGMNEVNISANTDVISFGFYKGKGFWSFNVGARADVDATIPKTMFDYLRAIDAENFSWGSGKTFNIQNEKLRLNAYIEVGAGYSRAINERLTIGGKAKLLLGAGNINLKINQLHLSGKEAGIDSEFQIISDAYLEASAKGLELEEENGYITDLDYNSFGISGYGAGIDLGASYQLMKNLTLSAAILDLGFISWGKSNSQVAESSKNTTIDKDNYDTSSDVLDFELYGLQKKENKSRTTSLSPTMVIGGEYGLLNNKLGLGLLSTTRFGQLKTYSELTLSANYRPNTLINATLSYSMLQGGETFGIAFKVGPLMLGTDYMYFGNNSKHVNAFIGLSIPLGKKTKTNI</sequence>
<dbReference type="Proteomes" id="UP000286075">
    <property type="component" value="Unassembled WGS sequence"/>
</dbReference>
<gene>
    <name evidence="2" type="ORF">DXA68_10860</name>
</gene>
<dbReference type="InterPro" id="IPR043781">
    <property type="entry name" value="DUF5723"/>
</dbReference>
<dbReference type="EMBL" id="QSCF01000014">
    <property type="protein sequence ID" value="RGX78711.1"/>
    <property type="molecule type" value="Genomic_DNA"/>
</dbReference>